<evidence type="ECO:0000256" key="14">
    <source>
        <dbReference type="ARBA" id="ARBA00076472"/>
    </source>
</evidence>
<dbReference type="InterPro" id="IPR019818">
    <property type="entry name" value="IsoCit/isopropylmalate_DH_CS"/>
</dbReference>
<evidence type="ECO:0000256" key="12">
    <source>
        <dbReference type="ARBA" id="ARBA00066849"/>
    </source>
</evidence>
<evidence type="ECO:0000256" key="2">
    <source>
        <dbReference type="ARBA" id="ARBA00007769"/>
    </source>
</evidence>
<evidence type="ECO:0000256" key="13">
    <source>
        <dbReference type="ARBA" id="ARBA00071278"/>
    </source>
</evidence>
<dbReference type="PROSITE" id="PS00470">
    <property type="entry name" value="IDH_IMDH"/>
    <property type="match status" value="1"/>
</dbReference>
<dbReference type="PANTHER" id="PTHR11835:SF34">
    <property type="entry name" value="ISOCITRATE DEHYDROGENASE [NAD] SUBUNIT ALPHA, MITOCHONDRIAL"/>
    <property type="match status" value="1"/>
</dbReference>
<organism evidence="16 17">
    <name type="scientific">Candidatus Roizmanbacteria bacterium CG22_combo_CG10-13_8_21_14_all_34_12</name>
    <dbReference type="NCBI Taxonomy" id="1974860"/>
    <lineage>
        <taxon>Bacteria</taxon>
        <taxon>Candidatus Roizmaniibacteriota</taxon>
    </lineage>
</organism>
<gene>
    <name evidence="16" type="ORF">COW97_02910</name>
</gene>
<dbReference type="AlphaFoldDB" id="A0A2H0C094"/>
<comment type="function">
    <text evidence="9">Catalyzes the NAD(+)-dependent oxidative decarboxylation of homoisocitrate to 2-oxoadipate (alpha-ketoadipate), a reaction involved in lysine biosynthesis through the alpha-aminoadipate pathway. In addition, has high activity with isocitrate, but is inactive with 3-isopropylmalate.</text>
</comment>
<proteinExistence type="inferred from homology"/>
<accession>A0A2H0C094</accession>
<dbReference type="FunFam" id="3.40.718.10:FF:000019">
    <property type="entry name" value="Homoisocitrate dehydrogenase"/>
    <property type="match status" value="1"/>
</dbReference>
<dbReference type="GO" id="GO:0047046">
    <property type="term" value="F:homoisocitrate dehydrogenase activity"/>
    <property type="evidence" value="ECO:0007669"/>
    <property type="project" value="RHEA"/>
</dbReference>
<keyword evidence="3" id="KW-0479">Metal-binding</keyword>
<comment type="subunit">
    <text evidence="11">Homotetramer. Dimer of dimers. The homotetramer can transiently dissociate into homodimers.</text>
</comment>
<evidence type="ECO:0000259" key="15">
    <source>
        <dbReference type="SMART" id="SM01329"/>
    </source>
</evidence>
<comment type="caution">
    <text evidence="16">The sequence shown here is derived from an EMBL/GenBank/DDBJ whole genome shotgun (WGS) entry which is preliminary data.</text>
</comment>
<dbReference type="GO" id="GO:0000287">
    <property type="term" value="F:magnesium ion binding"/>
    <property type="evidence" value="ECO:0007669"/>
    <property type="project" value="InterPro"/>
</dbReference>
<comment type="catalytic activity">
    <reaction evidence="8">
        <text>(2R,3S)-homoisocitrate + NAD(+) = 2-oxoadipate + CO2 + NADH</text>
        <dbReference type="Rhea" id="RHEA:11900"/>
        <dbReference type="ChEBI" id="CHEBI:15404"/>
        <dbReference type="ChEBI" id="CHEBI:16526"/>
        <dbReference type="ChEBI" id="CHEBI:57499"/>
        <dbReference type="ChEBI" id="CHEBI:57540"/>
        <dbReference type="ChEBI" id="CHEBI:57945"/>
        <dbReference type="EC" id="1.1.1.286"/>
    </reaction>
    <physiologicalReaction direction="left-to-right" evidence="8">
        <dbReference type="Rhea" id="RHEA:11901"/>
    </physiologicalReaction>
</comment>
<evidence type="ECO:0000256" key="6">
    <source>
        <dbReference type="ARBA" id="ARBA00023027"/>
    </source>
</evidence>
<dbReference type="InterPro" id="IPR011828">
    <property type="entry name" value="LEU3_arc"/>
</dbReference>
<dbReference type="GO" id="GO:0051287">
    <property type="term" value="F:NAD binding"/>
    <property type="evidence" value="ECO:0007669"/>
    <property type="project" value="InterPro"/>
</dbReference>
<sequence>MKKKYQICYMGGDGIGPDVTIESIRLLQATGISFNFVQAEIGFEAYNKYGTPLPQKTIEICKKSDAILFGAITTPPNIKGYFSPIVHLRKNLDLYANVRPFKSLPIPNQKPGIDFIIVRENTEDLYAGQERLTKEGAIAERVITKKGCEKIIKFAFELAKKQNRKKVTVVHKANILRITDGLFLDIAKKISQRYPQIIMEEMLVDSCAMQLIKKTEAFDVIVTTNMFGDILSDEAAGLTGGLGVAASGNMGNNQGLFEPVHGSAPKYAGRNIANPMASFLSSAMMLEFLGEDKMAQKIRISIKKTIELGLTTKDLGGKLKSSEFTDKVINNL</sequence>
<dbReference type="GO" id="GO:0009098">
    <property type="term" value="P:L-leucine biosynthetic process"/>
    <property type="evidence" value="ECO:0007669"/>
    <property type="project" value="InterPro"/>
</dbReference>
<evidence type="ECO:0000256" key="7">
    <source>
        <dbReference type="ARBA" id="ARBA00050979"/>
    </source>
</evidence>
<evidence type="ECO:0000256" key="3">
    <source>
        <dbReference type="ARBA" id="ARBA00022723"/>
    </source>
</evidence>
<protein>
    <recommendedName>
        <fullName evidence="13">Isocitrate/homoisocitrate dehydrogenase</fullName>
        <ecNumber evidence="12">1.1.1.286</ecNumber>
    </recommendedName>
    <alternativeName>
        <fullName evidence="14">Homoisocitrate dehydrogenase</fullName>
    </alternativeName>
</protein>
<comment type="catalytic activity">
    <reaction evidence="7">
        <text>D-threo-isocitrate + NAD(+) = 2-oxoglutarate + CO2 + NADH</text>
        <dbReference type="Rhea" id="RHEA:23632"/>
        <dbReference type="ChEBI" id="CHEBI:15562"/>
        <dbReference type="ChEBI" id="CHEBI:16526"/>
        <dbReference type="ChEBI" id="CHEBI:16810"/>
        <dbReference type="ChEBI" id="CHEBI:57540"/>
        <dbReference type="ChEBI" id="CHEBI:57945"/>
        <dbReference type="EC" id="1.1.1.286"/>
    </reaction>
    <physiologicalReaction direction="left-to-right" evidence="7">
        <dbReference type="Rhea" id="RHEA:23633"/>
    </physiologicalReaction>
</comment>
<comment type="pathway">
    <text evidence="10">Amino-acid biosynthesis; L-lysine biosynthesis via AAA pathway; L-alpha-aminoadipate from 2-oxoglutarate: step 4/5.</text>
</comment>
<dbReference type="GO" id="GO:0033708">
    <property type="term" value="F:isocitrate-homoisocitrate dehydrogenase activity"/>
    <property type="evidence" value="ECO:0007669"/>
    <property type="project" value="UniProtKB-EC"/>
</dbReference>
<evidence type="ECO:0000256" key="11">
    <source>
        <dbReference type="ARBA" id="ARBA00063123"/>
    </source>
</evidence>
<dbReference type="Proteomes" id="UP000229699">
    <property type="component" value="Unassembled WGS sequence"/>
</dbReference>
<dbReference type="EC" id="1.1.1.286" evidence="12"/>
<comment type="similarity">
    <text evidence="2">Belongs to the isocitrate and isopropylmalate dehydrogenases family.</text>
</comment>
<keyword evidence="5 16" id="KW-0560">Oxidoreductase</keyword>
<evidence type="ECO:0000256" key="9">
    <source>
        <dbReference type="ARBA" id="ARBA00054060"/>
    </source>
</evidence>
<keyword evidence="4" id="KW-0460">Magnesium</keyword>
<name>A0A2H0C094_9BACT</name>
<evidence type="ECO:0000256" key="5">
    <source>
        <dbReference type="ARBA" id="ARBA00023002"/>
    </source>
</evidence>
<dbReference type="SMART" id="SM01329">
    <property type="entry name" value="Iso_dh"/>
    <property type="match status" value="1"/>
</dbReference>
<dbReference type="GO" id="GO:0006102">
    <property type="term" value="P:isocitrate metabolic process"/>
    <property type="evidence" value="ECO:0007669"/>
    <property type="project" value="TreeGrafter"/>
</dbReference>
<dbReference type="EMBL" id="PCTC01000061">
    <property type="protein sequence ID" value="PIP63357.1"/>
    <property type="molecule type" value="Genomic_DNA"/>
</dbReference>
<evidence type="ECO:0000256" key="4">
    <source>
        <dbReference type="ARBA" id="ARBA00022842"/>
    </source>
</evidence>
<evidence type="ECO:0000256" key="1">
    <source>
        <dbReference type="ARBA" id="ARBA00001946"/>
    </source>
</evidence>
<evidence type="ECO:0000256" key="10">
    <source>
        <dbReference type="ARBA" id="ARBA00060720"/>
    </source>
</evidence>
<feature type="domain" description="Isopropylmalate dehydrogenase-like" evidence="15">
    <location>
        <begin position="6"/>
        <end position="328"/>
    </location>
</feature>
<evidence type="ECO:0000313" key="17">
    <source>
        <dbReference type="Proteomes" id="UP000229699"/>
    </source>
</evidence>
<dbReference type="Gene3D" id="3.40.718.10">
    <property type="entry name" value="Isopropylmalate Dehydrogenase"/>
    <property type="match status" value="1"/>
</dbReference>
<dbReference type="InterPro" id="IPR024084">
    <property type="entry name" value="IsoPropMal-DH-like_dom"/>
</dbReference>
<comment type="cofactor">
    <cofactor evidence="1">
        <name>Mg(2+)</name>
        <dbReference type="ChEBI" id="CHEBI:18420"/>
    </cofactor>
</comment>
<dbReference type="PANTHER" id="PTHR11835">
    <property type="entry name" value="DECARBOXYLATING DEHYDROGENASES-ISOCITRATE, ISOPROPYLMALATE, TARTRATE"/>
    <property type="match status" value="1"/>
</dbReference>
<dbReference type="GO" id="GO:0003862">
    <property type="term" value="F:3-isopropylmalate dehydrogenase activity"/>
    <property type="evidence" value="ECO:0007669"/>
    <property type="project" value="InterPro"/>
</dbReference>
<dbReference type="GO" id="GO:0006099">
    <property type="term" value="P:tricarboxylic acid cycle"/>
    <property type="evidence" value="ECO:0007669"/>
    <property type="project" value="TreeGrafter"/>
</dbReference>
<dbReference type="GO" id="GO:0004449">
    <property type="term" value="F:isocitrate dehydrogenase (NAD+) activity"/>
    <property type="evidence" value="ECO:0007669"/>
    <property type="project" value="RHEA"/>
</dbReference>
<dbReference type="NCBIfam" id="TIGR02088">
    <property type="entry name" value="LEU3_arch"/>
    <property type="match status" value="1"/>
</dbReference>
<reference evidence="16 17" key="1">
    <citation type="submission" date="2017-09" db="EMBL/GenBank/DDBJ databases">
        <title>Depth-based differentiation of microbial function through sediment-hosted aquifers and enrichment of novel symbionts in the deep terrestrial subsurface.</title>
        <authorList>
            <person name="Probst A.J."/>
            <person name="Ladd B."/>
            <person name="Jarett J.K."/>
            <person name="Geller-Mcgrath D.E."/>
            <person name="Sieber C.M."/>
            <person name="Emerson J.B."/>
            <person name="Anantharaman K."/>
            <person name="Thomas B.C."/>
            <person name="Malmstrom R."/>
            <person name="Stieglmeier M."/>
            <person name="Klingl A."/>
            <person name="Woyke T."/>
            <person name="Ryan C.M."/>
            <person name="Banfield J.F."/>
        </authorList>
    </citation>
    <scope>NUCLEOTIDE SEQUENCE [LARGE SCALE GENOMIC DNA]</scope>
    <source>
        <strain evidence="16">CG22_combo_CG10-13_8_21_14_all_34_12</strain>
    </source>
</reference>
<dbReference type="Pfam" id="PF00180">
    <property type="entry name" value="Iso_dh"/>
    <property type="match status" value="1"/>
</dbReference>
<evidence type="ECO:0000256" key="8">
    <source>
        <dbReference type="ARBA" id="ARBA00051094"/>
    </source>
</evidence>
<evidence type="ECO:0000313" key="16">
    <source>
        <dbReference type="EMBL" id="PIP63357.1"/>
    </source>
</evidence>
<keyword evidence="6" id="KW-0520">NAD</keyword>
<dbReference type="SUPFAM" id="SSF53659">
    <property type="entry name" value="Isocitrate/Isopropylmalate dehydrogenase-like"/>
    <property type="match status" value="1"/>
</dbReference>